<dbReference type="RefSeq" id="WP_246410592.1">
    <property type="nucleotide sequence ID" value="NZ_JACJIM010000002.1"/>
</dbReference>
<keyword evidence="2" id="KW-1185">Reference proteome</keyword>
<name>A0ABR6D792_9HYPH</name>
<proteinExistence type="predicted"/>
<organism evidence="1 2">
    <name type="scientific">Methylobacterium fujisawaense</name>
    <dbReference type="NCBI Taxonomy" id="107400"/>
    <lineage>
        <taxon>Bacteria</taxon>
        <taxon>Pseudomonadati</taxon>
        <taxon>Pseudomonadota</taxon>
        <taxon>Alphaproteobacteria</taxon>
        <taxon>Hyphomicrobiales</taxon>
        <taxon>Methylobacteriaceae</taxon>
        <taxon>Methylobacterium</taxon>
    </lineage>
</organism>
<dbReference type="Proteomes" id="UP000565455">
    <property type="component" value="Unassembled WGS sequence"/>
</dbReference>
<sequence length="242" mass="25941">MSGDGSASARRDGDRAMDYIPPLAAVTAATQKANHAEELGLTTAKTAPAAVSAAPDPRSIYTLSPEAAGAVFALAETQIRAIDAMPFDPPDRRGTQIAAAAMATVTATTPVVSPETTKTIGAANRNWSEDVRLDHSSSRVVGTDTVVQYDNPRVMAAWSAAFPDVAGRKFRGAHLSDTDFRSALRQLEIDIGFHGPEREVYVLCNSAHFESISQDNPKTHFNWIDVDNDDIVVFWPKSGDEA</sequence>
<evidence type="ECO:0000313" key="2">
    <source>
        <dbReference type="Proteomes" id="UP000565455"/>
    </source>
</evidence>
<reference evidence="1 2" key="1">
    <citation type="submission" date="2020-08" db="EMBL/GenBank/DDBJ databases">
        <title>Genomic Encyclopedia of Type Strains, Phase IV (KMG-IV): sequencing the most valuable type-strain genomes for metagenomic binning, comparative biology and taxonomic classification.</title>
        <authorList>
            <person name="Goeker M."/>
        </authorList>
    </citation>
    <scope>NUCLEOTIDE SEQUENCE [LARGE SCALE GENOMIC DNA]</scope>
    <source>
        <strain evidence="1 2">DSM 5686</strain>
    </source>
</reference>
<gene>
    <name evidence="1" type="ORF">GGQ91_001334</name>
</gene>
<protein>
    <submittedName>
        <fullName evidence="1">Uncharacterized protein</fullName>
    </submittedName>
</protein>
<accession>A0ABR6D792</accession>
<comment type="caution">
    <text evidence="1">The sequence shown here is derived from an EMBL/GenBank/DDBJ whole genome shotgun (WGS) entry which is preliminary data.</text>
</comment>
<evidence type="ECO:0000313" key="1">
    <source>
        <dbReference type="EMBL" id="MBA9061957.1"/>
    </source>
</evidence>
<dbReference type="EMBL" id="JACJIM010000002">
    <property type="protein sequence ID" value="MBA9061957.1"/>
    <property type="molecule type" value="Genomic_DNA"/>
</dbReference>
<dbReference type="GeneID" id="96603070"/>